<dbReference type="PANTHER" id="PTHR43051:SF1">
    <property type="entry name" value="POLYNUCLEOTIDE ADENYLYLTRANSFERASE FAMILY PROTEIN"/>
    <property type="match status" value="1"/>
</dbReference>
<reference evidence="9" key="1">
    <citation type="journal article" date="2020" name="Nat. Commun.">
        <title>Genome assembly of wild tea tree DASZ reveals pedigree and selection history of tea varieties.</title>
        <authorList>
            <person name="Zhang W."/>
            <person name="Zhang Y."/>
            <person name="Qiu H."/>
            <person name="Guo Y."/>
            <person name="Wan H."/>
            <person name="Zhang X."/>
            <person name="Scossa F."/>
            <person name="Alseekh S."/>
            <person name="Zhang Q."/>
            <person name="Wang P."/>
            <person name="Xu L."/>
            <person name="Schmidt M.H."/>
            <person name="Jia X."/>
            <person name="Li D."/>
            <person name="Zhu A."/>
            <person name="Guo F."/>
            <person name="Chen W."/>
            <person name="Ni D."/>
            <person name="Usadel B."/>
            <person name="Fernie A.R."/>
            <person name="Wen W."/>
        </authorList>
    </citation>
    <scope>NUCLEOTIDE SEQUENCE [LARGE SCALE GENOMIC DNA]</scope>
    <source>
        <strain evidence="9">cv. G240</strain>
    </source>
</reference>
<dbReference type="Pfam" id="PF01743">
    <property type="entry name" value="PolyA_pol"/>
    <property type="match status" value="1"/>
</dbReference>
<evidence type="ECO:0000259" key="6">
    <source>
        <dbReference type="Pfam" id="PF01743"/>
    </source>
</evidence>
<keyword evidence="4" id="KW-0694">RNA-binding</keyword>
<dbReference type="Proteomes" id="UP000593564">
    <property type="component" value="Unassembled WGS sequence"/>
</dbReference>
<dbReference type="CDD" id="cd05398">
    <property type="entry name" value="NT_ClassII-CCAase"/>
    <property type="match status" value="1"/>
</dbReference>
<dbReference type="Gene3D" id="3.30.460.10">
    <property type="entry name" value="Beta Polymerase, domain 2"/>
    <property type="match status" value="1"/>
</dbReference>
<evidence type="ECO:0000256" key="3">
    <source>
        <dbReference type="ARBA" id="ARBA00022741"/>
    </source>
</evidence>
<keyword evidence="9" id="KW-1185">Reference proteome</keyword>
<dbReference type="Pfam" id="PF12627">
    <property type="entry name" value="PolyA_pol_RNAbd"/>
    <property type="match status" value="1"/>
</dbReference>
<reference evidence="8 9" key="2">
    <citation type="submission" date="2020-07" db="EMBL/GenBank/DDBJ databases">
        <title>Genome assembly of wild tea tree DASZ reveals pedigree and selection history of tea varieties.</title>
        <authorList>
            <person name="Zhang W."/>
        </authorList>
    </citation>
    <scope>NUCLEOTIDE SEQUENCE [LARGE SCALE GENOMIC DNA]</scope>
    <source>
        <strain evidence="9">cv. G240</strain>
        <tissue evidence="8">Leaf</tissue>
    </source>
</reference>
<comment type="similarity">
    <text evidence="1 4">Belongs to the tRNA nucleotidyltransferase/poly(A) polymerase family.</text>
</comment>
<gene>
    <name evidence="8" type="ORF">HYC85_002069</name>
</gene>
<dbReference type="GO" id="GO:0001680">
    <property type="term" value="P:tRNA 3'-terminal CCA addition"/>
    <property type="evidence" value="ECO:0007669"/>
    <property type="project" value="UniProtKB-ARBA"/>
</dbReference>
<dbReference type="SUPFAM" id="SSF81301">
    <property type="entry name" value="Nucleotidyltransferase"/>
    <property type="match status" value="1"/>
</dbReference>
<dbReference type="InterPro" id="IPR052191">
    <property type="entry name" value="tRNA_ntf/polyA_polymerase_I"/>
</dbReference>
<keyword evidence="2 4" id="KW-0808">Transferase</keyword>
<dbReference type="AlphaFoldDB" id="A0A7J7I755"/>
<feature type="region of interest" description="Disordered" evidence="5">
    <location>
        <begin position="696"/>
        <end position="742"/>
    </location>
</feature>
<evidence type="ECO:0000256" key="4">
    <source>
        <dbReference type="RuleBase" id="RU003953"/>
    </source>
</evidence>
<feature type="compositionally biased region" description="Basic and acidic residues" evidence="5">
    <location>
        <begin position="696"/>
        <end position="709"/>
    </location>
</feature>
<dbReference type="GO" id="GO:0003723">
    <property type="term" value="F:RNA binding"/>
    <property type="evidence" value="ECO:0007669"/>
    <property type="project" value="UniProtKB-KW"/>
</dbReference>
<protein>
    <recommendedName>
        <fullName evidence="10">Poly A polymerase head domain-containing protein</fullName>
    </recommendedName>
</protein>
<dbReference type="PANTHER" id="PTHR43051">
    <property type="entry name" value="POLYNUCLEOTIDE ADENYLYLTRANSFERASE FAMILY PROTEIN"/>
    <property type="match status" value="1"/>
</dbReference>
<feature type="compositionally biased region" description="Basic and acidic residues" evidence="5">
    <location>
        <begin position="716"/>
        <end position="733"/>
    </location>
</feature>
<evidence type="ECO:0000256" key="5">
    <source>
        <dbReference type="SAM" id="MobiDB-lite"/>
    </source>
</evidence>
<evidence type="ECO:0000259" key="7">
    <source>
        <dbReference type="Pfam" id="PF12627"/>
    </source>
</evidence>
<dbReference type="Gene3D" id="1.10.3090.10">
    <property type="entry name" value="cca-adding enzyme, domain 2"/>
    <property type="match status" value="1"/>
</dbReference>
<name>A0A7J7I755_CAMSI</name>
<dbReference type="InterPro" id="IPR002646">
    <property type="entry name" value="PolA_pol_head_dom"/>
</dbReference>
<organism evidence="8 9">
    <name type="scientific">Camellia sinensis</name>
    <name type="common">Tea plant</name>
    <name type="synonym">Thea sinensis</name>
    <dbReference type="NCBI Taxonomy" id="4442"/>
    <lineage>
        <taxon>Eukaryota</taxon>
        <taxon>Viridiplantae</taxon>
        <taxon>Streptophyta</taxon>
        <taxon>Embryophyta</taxon>
        <taxon>Tracheophyta</taxon>
        <taxon>Spermatophyta</taxon>
        <taxon>Magnoliopsida</taxon>
        <taxon>eudicotyledons</taxon>
        <taxon>Gunneridae</taxon>
        <taxon>Pentapetalae</taxon>
        <taxon>asterids</taxon>
        <taxon>Ericales</taxon>
        <taxon>Theaceae</taxon>
        <taxon>Camellia</taxon>
    </lineage>
</organism>
<comment type="caution">
    <text evidence="8">The sequence shown here is derived from an EMBL/GenBank/DDBJ whole genome shotgun (WGS) entry which is preliminary data.</text>
</comment>
<dbReference type="InterPro" id="IPR043519">
    <property type="entry name" value="NT_sf"/>
</dbReference>
<dbReference type="InterPro" id="IPR032828">
    <property type="entry name" value="PolyA_RNA-bd"/>
</dbReference>
<dbReference type="GO" id="GO:0016779">
    <property type="term" value="F:nucleotidyltransferase activity"/>
    <property type="evidence" value="ECO:0007669"/>
    <property type="project" value="InterPro"/>
</dbReference>
<feature type="domain" description="Poly A polymerase head" evidence="6">
    <location>
        <begin position="106"/>
        <end position="235"/>
    </location>
</feature>
<dbReference type="EMBL" id="JACBKZ010000001">
    <property type="protein sequence ID" value="KAF5960860.1"/>
    <property type="molecule type" value="Genomic_DNA"/>
</dbReference>
<proteinExistence type="inferred from homology"/>
<feature type="domain" description="tRNA nucleotidyltransferase/poly(A) polymerase RNA and SrmB- binding" evidence="7">
    <location>
        <begin position="262"/>
        <end position="324"/>
    </location>
</feature>
<evidence type="ECO:0000313" key="8">
    <source>
        <dbReference type="EMBL" id="KAF5960860.1"/>
    </source>
</evidence>
<dbReference type="SUPFAM" id="SSF81891">
    <property type="entry name" value="Poly A polymerase C-terminal region-like"/>
    <property type="match status" value="1"/>
</dbReference>
<accession>A0A7J7I755</accession>
<evidence type="ECO:0000256" key="2">
    <source>
        <dbReference type="ARBA" id="ARBA00022679"/>
    </source>
</evidence>
<evidence type="ECO:0000313" key="9">
    <source>
        <dbReference type="Proteomes" id="UP000593564"/>
    </source>
</evidence>
<keyword evidence="3" id="KW-0547">Nucleotide-binding</keyword>
<evidence type="ECO:0008006" key="10">
    <source>
        <dbReference type="Google" id="ProtNLM"/>
    </source>
</evidence>
<sequence length="742" mass="84961">MRISFRGNALLSRLKALLTIQRIDHTLAETGAQAQYYADVMSGSVLEQGKIDMSKWRKLDSRSLGITRSMISSSSWIVVKVLQSEECHKVLALRHLTRLPNKGFQAYLVGGCVRDLLLNKVPKDFDVITTAALKEVKKKFNRCEIVGRRFPICQVHVKGSIVEVSSFETVAEHTKEKKEFLLSQMPHGCDVKDFIIWRNCMHRDFTINSLFFDPFVNEIYDYANGMMDLKSLKLRTLIPAQLSFEEDCARILRGLRIAARLGLSFSKETEIAIRKLSSSVTSLAKCRIMMELNYMLSYGAAEPSLCLLQKFNLLDILLPFHAAYLAQQAREQYCQSSAMLMKLFFNLDKLFTCDQPADCRVGLLAFHLALVNNPQDALVVWTFASVLYHARWKEGVKFAREHAQGSVIFIPEILEACNIMSEDELAERVTQFARVVQDSVDALTETDCLHQAMSRFPDSPCPGLVFVSRKMRSDTANLFSSLVNDVRYCQKGRVKFHINYELLRRGNLRETRLVFGKIVMDTLSCGIVPESKVAMEEKDHLHVFDCEHKVEVLGENCDLAPSNIEMQHVAGKEDKKHNVSQSNTELLLQESAKKQKLIGKKCNLSENGRVKQQAFVNEESKKIAKHWQEMIENNEFPDAAKKHQKGVEKERSCISQNEIIQKQQNHLPFDEKVVFRANALEKLEMVEKHLNVVEKRKHFESSHENEKHGFHQQKGNTEKNEKKKQDVTKEKQSRLVLSSLFR</sequence>
<dbReference type="GO" id="GO:0000166">
    <property type="term" value="F:nucleotide binding"/>
    <property type="evidence" value="ECO:0007669"/>
    <property type="project" value="UniProtKB-KW"/>
</dbReference>
<evidence type="ECO:0000256" key="1">
    <source>
        <dbReference type="ARBA" id="ARBA00007265"/>
    </source>
</evidence>